<dbReference type="PANTHER" id="PTHR43477">
    <property type="entry name" value="DIHYDROANTICAPSIN 7-DEHYDROGENASE"/>
    <property type="match status" value="1"/>
</dbReference>
<keyword evidence="2" id="KW-0560">Oxidoreductase</keyword>
<evidence type="ECO:0000256" key="2">
    <source>
        <dbReference type="ARBA" id="ARBA00023002"/>
    </source>
</evidence>
<comment type="caution">
    <text evidence="3">The sequence shown here is derived from an EMBL/GenBank/DDBJ whole genome shotgun (WGS) entry which is preliminary data.</text>
</comment>
<dbReference type="Gene3D" id="3.40.50.720">
    <property type="entry name" value="NAD(P)-binding Rossmann-like Domain"/>
    <property type="match status" value="1"/>
</dbReference>
<dbReference type="EMBL" id="JBHSDP010000024">
    <property type="protein sequence ID" value="MFC4330995.1"/>
    <property type="molecule type" value="Genomic_DNA"/>
</dbReference>
<dbReference type="SUPFAM" id="SSF51735">
    <property type="entry name" value="NAD(P)-binding Rossmann-fold domains"/>
    <property type="match status" value="1"/>
</dbReference>
<comment type="similarity">
    <text evidence="1">Belongs to the short-chain dehydrogenases/reductases (SDR) family.</text>
</comment>
<protein>
    <submittedName>
        <fullName evidence="3">Short chain dehydrogenase</fullName>
    </submittedName>
</protein>
<dbReference type="RefSeq" id="WP_381742113.1">
    <property type="nucleotide sequence ID" value="NZ_JBHSDP010000024.1"/>
</dbReference>
<gene>
    <name evidence="3" type="ORF">ACFPC0_25060</name>
</gene>
<dbReference type="PANTHER" id="PTHR43477:SF1">
    <property type="entry name" value="DIHYDROANTICAPSIN 7-DEHYDROGENASE"/>
    <property type="match status" value="1"/>
</dbReference>
<dbReference type="PRINTS" id="PR00081">
    <property type="entry name" value="GDHRDH"/>
</dbReference>
<keyword evidence="4" id="KW-1185">Reference proteome</keyword>
<dbReference type="InterPro" id="IPR002347">
    <property type="entry name" value="SDR_fam"/>
</dbReference>
<dbReference type="Proteomes" id="UP001595824">
    <property type="component" value="Unassembled WGS sequence"/>
</dbReference>
<dbReference type="InterPro" id="IPR036291">
    <property type="entry name" value="NAD(P)-bd_dom_sf"/>
</dbReference>
<dbReference type="NCBIfam" id="NF005754">
    <property type="entry name" value="PRK07578.1"/>
    <property type="match status" value="1"/>
</dbReference>
<reference evidence="4" key="1">
    <citation type="journal article" date="2019" name="Int. J. Syst. Evol. Microbiol.">
        <title>The Global Catalogue of Microorganisms (GCM) 10K type strain sequencing project: providing services to taxonomists for standard genome sequencing and annotation.</title>
        <authorList>
            <consortium name="The Broad Institute Genomics Platform"/>
            <consortium name="The Broad Institute Genome Sequencing Center for Infectious Disease"/>
            <person name="Wu L."/>
            <person name="Ma J."/>
        </authorList>
    </citation>
    <scope>NUCLEOTIDE SEQUENCE [LARGE SCALE GENOMIC DNA]</scope>
    <source>
        <strain evidence="4">PCU 347</strain>
    </source>
</reference>
<evidence type="ECO:0000256" key="1">
    <source>
        <dbReference type="ARBA" id="ARBA00006484"/>
    </source>
</evidence>
<dbReference type="InterPro" id="IPR051122">
    <property type="entry name" value="SDR_DHRS6-like"/>
</dbReference>
<accession>A0ABV8TK94</accession>
<dbReference type="Pfam" id="PF13561">
    <property type="entry name" value="adh_short_C2"/>
    <property type="match status" value="1"/>
</dbReference>
<evidence type="ECO:0000313" key="3">
    <source>
        <dbReference type="EMBL" id="MFC4330995.1"/>
    </source>
</evidence>
<organism evidence="3 4">
    <name type="scientific">Streptomyces andamanensis</name>
    <dbReference type="NCBI Taxonomy" id="1565035"/>
    <lineage>
        <taxon>Bacteria</taxon>
        <taxon>Bacillati</taxon>
        <taxon>Actinomycetota</taxon>
        <taxon>Actinomycetes</taxon>
        <taxon>Kitasatosporales</taxon>
        <taxon>Streptomycetaceae</taxon>
        <taxon>Streptomyces</taxon>
    </lineage>
</organism>
<evidence type="ECO:0000313" key="4">
    <source>
        <dbReference type="Proteomes" id="UP001595824"/>
    </source>
</evidence>
<sequence length="200" mass="20476">MRIIVIGATGTIGAAVADELSARHDVVRAARRGDVRVDMDDPASLDALFDRVPDADAVVCCAASGRLTPLGDPSEAEFLHGLEGKLLGQVRLVRAALGRLRDRGSITLTSGSFRVSGPGMAFGALINAGLAGFVGAAALETPRGIRLNGVSPGWVAETLEKMGADGSGGVRVAELARVYADLVEGDAHGLVVEPDGKPAL</sequence>
<name>A0ABV8TK94_9ACTN</name>
<dbReference type="CDD" id="cd11731">
    <property type="entry name" value="Lin1944_like_SDR_c"/>
    <property type="match status" value="1"/>
</dbReference>
<proteinExistence type="inferred from homology"/>